<keyword evidence="1" id="KW-0812">Transmembrane</keyword>
<organism evidence="2 3">
    <name type="scientific">Haemaphysalis longicornis</name>
    <name type="common">Bush tick</name>
    <dbReference type="NCBI Taxonomy" id="44386"/>
    <lineage>
        <taxon>Eukaryota</taxon>
        <taxon>Metazoa</taxon>
        <taxon>Ecdysozoa</taxon>
        <taxon>Arthropoda</taxon>
        <taxon>Chelicerata</taxon>
        <taxon>Arachnida</taxon>
        <taxon>Acari</taxon>
        <taxon>Parasitiformes</taxon>
        <taxon>Ixodida</taxon>
        <taxon>Ixodoidea</taxon>
        <taxon>Ixodidae</taxon>
        <taxon>Haemaphysalinae</taxon>
        <taxon>Haemaphysalis</taxon>
    </lineage>
</organism>
<evidence type="ECO:0000256" key="1">
    <source>
        <dbReference type="SAM" id="Phobius"/>
    </source>
</evidence>
<feature type="transmembrane region" description="Helical" evidence="1">
    <location>
        <begin position="293"/>
        <end position="321"/>
    </location>
</feature>
<dbReference type="Proteomes" id="UP000821853">
    <property type="component" value="Chromosome 4"/>
</dbReference>
<keyword evidence="1" id="KW-0472">Membrane</keyword>
<dbReference type="VEuPathDB" id="VectorBase:HLOH_056214"/>
<evidence type="ECO:0008006" key="4">
    <source>
        <dbReference type="Google" id="ProtNLM"/>
    </source>
</evidence>
<name>A0A9J6GB02_HAELO</name>
<comment type="caution">
    <text evidence="2">The sequence shown here is derived from an EMBL/GenBank/DDBJ whole genome shotgun (WGS) entry which is preliminary data.</text>
</comment>
<evidence type="ECO:0000313" key="3">
    <source>
        <dbReference type="Proteomes" id="UP000821853"/>
    </source>
</evidence>
<feature type="transmembrane region" description="Helical" evidence="1">
    <location>
        <begin position="374"/>
        <end position="392"/>
    </location>
</feature>
<reference evidence="2 3" key="1">
    <citation type="journal article" date="2020" name="Cell">
        <title>Large-Scale Comparative Analyses of Tick Genomes Elucidate Their Genetic Diversity and Vector Capacities.</title>
        <authorList>
            <consortium name="Tick Genome and Microbiome Consortium (TIGMIC)"/>
            <person name="Jia N."/>
            <person name="Wang J."/>
            <person name="Shi W."/>
            <person name="Du L."/>
            <person name="Sun Y."/>
            <person name="Zhan W."/>
            <person name="Jiang J.F."/>
            <person name="Wang Q."/>
            <person name="Zhang B."/>
            <person name="Ji P."/>
            <person name="Bell-Sakyi L."/>
            <person name="Cui X.M."/>
            <person name="Yuan T.T."/>
            <person name="Jiang B.G."/>
            <person name="Yang W.F."/>
            <person name="Lam T.T."/>
            <person name="Chang Q.C."/>
            <person name="Ding S.J."/>
            <person name="Wang X.J."/>
            <person name="Zhu J.G."/>
            <person name="Ruan X.D."/>
            <person name="Zhao L."/>
            <person name="Wei J.T."/>
            <person name="Ye R.Z."/>
            <person name="Que T.C."/>
            <person name="Du C.H."/>
            <person name="Zhou Y.H."/>
            <person name="Cheng J.X."/>
            <person name="Dai P.F."/>
            <person name="Guo W.B."/>
            <person name="Han X.H."/>
            <person name="Huang E.J."/>
            <person name="Li L.F."/>
            <person name="Wei W."/>
            <person name="Gao Y.C."/>
            <person name="Liu J.Z."/>
            <person name="Shao H.Z."/>
            <person name="Wang X."/>
            <person name="Wang C.C."/>
            <person name="Yang T.C."/>
            <person name="Huo Q.B."/>
            <person name="Li W."/>
            <person name="Chen H.Y."/>
            <person name="Chen S.E."/>
            <person name="Zhou L.G."/>
            <person name="Ni X.B."/>
            <person name="Tian J.H."/>
            <person name="Sheng Y."/>
            <person name="Liu T."/>
            <person name="Pan Y.S."/>
            <person name="Xia L.Y."/>
            <person name="Li J."/>
            <person name="Zhao F."/>
            <person name="Cao W.C."/>
        </authorList>
    </citation>
    <scope>NUCLEOTIDE SEQUENCE [LARGE SCALE GENOMIC DNA]</scope>
    <source>
        <strain evidence="2">HaeL-2018</strain>
    </source>
</reference>
<feature type="transmembrane region" description="Helical" evidence="1">
    <location>
        <begin position="341"/>
        <end position="362"/>
    </location>
</feature>
<sequence length="604" mass="67821">MKRLPRTLVTFAVLTGTLCIIFNDTHKQRALLWLPKWTAINDEVSFVTCDKNWKTFDTLLLQHVVMKVTVWSRARSTVLAWLLENINVGKRTAIVFPTISGGLNACLLDSLARRFPFFAADWVIFNDEDGTVAKVKRYFLYRGRYAACMVSRLSEWPKHKANRLSQKGAPAVLSRRCIPHKSGPRSTWTDALNGATFFSACLELRAPDNETTNSCANDHFRPILQALWHANATINFKVYVKDTDVYSDMFRGDMDMLLFPQIVPEDTMLVAFPAVLFYLHGNFYAYSGDGEQWVLSFAVLAQSQVTLAVLLLFGVVVWLTLSAAGCVTQGINFNWRVNWHVILHSATFTISTLLGNSAPTLFDGNRSRSVSTAIRIVLAVWALGTIPMKVYLCAILTSRLAVYVPPNPVDTLGELEALLDSGEMTPCVIENTAPHWWLTRNEPAASSLYQKLRAAFKRSPNVAGLTFGTFAECLERCASKPGFVCIYLSPSIWSESYDKNSVASREDLGLQLGSFPFRKDFPYLRAYRNFLLRMIETGLYPELKKHGTRDAAENPKERLADANGEVAEIRALKTSELQSIGSCFLALQFFALLVCFFEIALVCW</sequence>
<dbReference type="EMBL" id="JABSTR010000006">
    <property type="protein sequence ID" value="KAH9372573.1"/>
    <property type="molecule type" value="Genomic_DNA"/>
</dbReference>
<proteinExistence type="predicted"/>
<protein>
    <recommendedName>
        <fullName evidence="4">Ionotropic receptor</fullName>
    </recommendedName>
</protein>
<keyword evidence="3" id="KW-1185">Reference proteome</keyword>
<accession>A0A9J6GB02</accession>
<feature type="transmembrane region" description="Helical" evidence="1">
    <location>
        <begin position="584"/>
        <end position="603"/>
    </location>
</feature>
<keyword evidence="1" id="KW-1133">Transmembrane helix</keyword>
<evidence type="ECO:0000313" key="2">
    <source>
        <dbReference type="EMBL" id="KAH9372573.1"/>
    </source>
</evidence>
<dbReference type="AlphaFoldDB" id="A0A9J6GB02"/>
<gene>
    <name evidence="2" type="ORF">HPB48_021517</name>
</gene>
<dbReference type="OrthoDB" id="6535222at2759"/>